<dbReference type="PANTHER" id="PTHR30399:SF1">
    <property type="entry name" value="UTP PYROPHOSPHATASE"/>
    <property type="match status" value="1"/>
</dbReference>
<proteinExistence type="predicted"/>
<accession>A0A1M6H7H1</accession>
<sequence>MKSIRIEDIDIEVIKKSIKNMYISVYKPDGRVRITAPKKINDGDIWNFAVSKLNWIKKQRAKYQNMEIDPQKQYVSGENHYFQGRRYLLNVIYTRKRQRVEICNNRMDFYIREGSTREQREKVMIEWYRSQLKKDISKFIEKWEQVMDVKVTSYGVKLMKTKWGTCNPVAKRIWINLELAKKNPRCLEYIVVHEMVHLLERHHNKRFYAYMDEYLPGWKEIKEELNQL</sequence>
<dbReference type="RefSeq" id="WP_073026676.1">
    <property type="nucleotide sequence ID" value="NZ_FQZS01000019.1"/>
</dbReference>
<dbReference type="Gene3D" id="3.30.2010.10">
    <property type="entry name" value="Metalloproteases ('zincins'), catalytic domain"/>
    <property type="match status" value="1"/>
</dbReference>
<dbReference type="OrthoDB" id="9811177at2"/>
<organism evidence="2 3">
    <name type="scientific">Lutispora thermophila DSM 19022</name>
    <dbReference type="NCBI Taxonomy" id="1122184"/>
    <lineage>
        <taxon>Bacteria</taxon>
        <taxon>Bacillati</taxon>
        <taxon>Bacillota</taxon>
        <taxon>Clostridia</taxon>
        <taxon>Lutisporales</taxon>
        <taxon>Lutisporaceae</taxon>
        <taxon>Lutispora</taxon>
    </lineage>
</organism>
<evidence type="ECO:0000259" key="1">
    <source>
        <dbReference type="Pfam" id="PF01863"/>
    </source>
</evidence>
<keyword evidence="3" id="KW-1185">Reference proteome</keyword>
<dbReference type="InterPro" id="IPR002725">
    <property type="entry name" value="YgjP-like_metallopeptidase"/>
</dbReference>
<dbReference type="CDD" id="cd07344">
    <property type="entry name" value="M48_yhfN_like"/>
    <property type="match status" value="1"/>
</dbReference>
<dbReference type="EMBL" id="FQZS01000019">
    <property type="protein sequence ID" value="SHJ18181.1"/>
    <property type="molecule type" value="Genomic_DNA"/>
</dbReference>
<dbReference type="PANTHER" id="PTHR30399">
    <property type="entry name" value="UNCHARACTERIZED PROTEIN YGJP"/>
    <property type="match status" value="1"/>
</dbReference>
<dbReference type="AlphaFoldDB" id="A0A1M6H7H1"/>
<protein>
    <recommendedName>
        <fullName evidence="1">YgjP-like metallopeptidase domain-containing protein</fullName>
    </recommendedName>
</protein>
<dbReference type="Proteomes" id="UP000184442">
    <property type="component" value="Unassembled WGS sequence"/>
</dbReference>
<name>A0A1M6H7H1_9FIRM</name>
<feature type="domain" description="YgjP-like metallopeptidase" evidence="1">
    <location>
        <begin position="20"/>
        <end position="227"/>
    </location>
</feature>
<dbReference type="STRING" id="1122184.SAMN02745176_02673"/>
<dbReference type="InterPro" id="IPR053136">
    <property type="entry name" value="UTP_pyrophosphatase-like"/>
</dbReference>
<evidence type="ECO:0000313" key="2">
    <source>
        <dbReference type="EMBL" id="SHJ18181.1"/>
    </source>
</evidence>
<reference evidence="2 3" key="1">
    <citation type="submission" date="2016-11" db="EMBL/GenBank/DDBJ databases">
        <authorList>
            <person name="Jaros S."/>
            <person name="Januszkiewicz K."/>
            <person name="Wedrychowicz H."/>
        </authorList>
    </citation>
    <scope>NUCLEOTIDE SEQUENCE [LARGE SCALE GENOMIC DNA]</scope>
    <source>
        <strain evidence="2 3">DSM 19022</strain>
    </source>
</reference>
<gene>
    <name evidence="2" type="ORF">SAMN02745176_02673</name>
</gene>
<dbReference type="Pfam" id="PF01863">
    <property type="entry name" value="YgjP-like"/>
    <property type="match status" value="1"/>
</dbReference>
<evidence type="ECO:0000313" key="3">
    <source>
        <dbReference type="Proteomes" id="UP000184442"/>
    </source>
</evidence>